<evidence type="ECO:0000313" key="6">
    <source>
        <dbReference type="EMBL" id="MET7014920.1"/>
    </source>
</evidence>
<dbReference type="InterPro" id="IPR011075">
    <property type="entry name" value="TetR_C"/>
</dbReference>
<dbReference type="PANTHER" id="PTHR47506">
    <property type="entry name" value="TRANSCRIPTIONAL REGULATORY PROTEIN"/>
    <property type="match status" value="1"/>
</dbReference>
<keyword evidence="1" id="KW-0805">Transcription regulation</keyword>
<dbReference type="Proteomes" id="UP001549691">
    <property type="component" value="Unassembled WGS sequence"/>
</dbReference>
<reference evidence="6 7" key="1">
    <citation type="submission" date="2024-07" db="EMBL/GenBank/DDBJ databases">
        <title>Uliginosibacterium flavum JJ3220;KACC:17644.</title>
        <authorList>
            <person name="Kim M.K."/>
        </authorList>
    </citation>
    <scope>NUCLEOTIDE SEQUENCE [LARGE SCALE GENOMIC DNA]</scope>
    <source>
        <strain evidence="6 7">KACC:17644</strain>
    </source>
</reference>
<protein>
    <submittedName>
        <fullName evidence="6">TetR/AcrR family transcriptional regulator</fullName>
    </submittedName>
</protein>
<dbReference type="Pfam" id="PF00440">
    <property type="entry name" value="TetR_N"/>
    <property type="match status" value="1"/>
</dbReference>
<dbReference type="PANTHER" id="PTHR47506:SF6">
    <property type="entry name" value="HTH-TYPE TRANSCRIPTIONAL REPRESSOR NEMR"/>
    <property type="match status" value="1"/>
</dbReference>
<accession>A0ABV2TLX5</accession>
<evidence type="ECO:0000313" key="7">
    <source>
        <dbReference type="Proteomes" id="UP001549691"/>
    </source>
</evidence>
<dbReference type="PROSITE" id="PS50977">
    <property type="entry name" value="HTH_TETR_2"/>
    <property type="match status" value="1"/>
</dbReference>
<dbReference type="InterPro" id="IPR001647">
    <property type="entry name" value="HTH_TetR"/>
</dbReference>
<dbReference type="RefSeq" id="WP_354601383.1">
    <property type="nucleotide sequence ID" value="NZ_JBEWZI010000012.1"/>
</dbReference>
<evidence type="ECO:0000256" key="1">
    <source>
        <dbReference type="ARBA" id="ARBA00023015"/>
    </source>
</evidence>
<keyword evidence="2 4" id="KW-0238">DNA-binding</keyword>
<dbReference type="Pfam" id="PF16925">
    <property type="entry name" value="TetR_C_13"/>
    <property type="match status" value="1"/>
</dbReference>
<keyword evidence="7" id="KW-1185">Reference proteome</keyword>
<dbReference type="Gene3D" id="1.10.357.10">
    <property type="entry name" value="Tetracycline Repressor, domain 2"/>
    <property type="match status" value="1"/>
</dbReference>
<name>A0ABV2TLX5_9RHOO</name>
<sequence length="196" mass="21128">MNSERPDTRQHILTCGQQLIAAKGFVGVGLAEILASASVPKGSFYHYFASKEAFGAALLDNYFADYLSRVDALLGRSDLSGAQRLLTYFQRWIETQCGEDSAQKCLIVKLGAEISDLSESMRSSMLAGTESILRQLADCIAAGQADGSIGSTQDPAEAAQWLYQAWLGASLLTKLRRDCSSLDAALSGTRAHLKLN</sequence>
<evidence type="ECO:0000256" key="4">
    <source>
        <dbReference type="PROSITE-ProRule" id="PRU00335"/>
    </source>
</evidence>
<dbReference type="InterPro" id="IPR036271">
    <property type="entry name" value="Tet_transcr_reg_TetR-rel_C_sf"/>
</dbReference>
<gene>
    <name evidence="6" type="ORF">ABXR19_12025</name>
</gene>
<dbReference type="SUPFAM" id="SSF48498">
    <property type="entry name" value="Tetracyclin repressor-like, C-terminal domain"/>
    <property type="match status" value="1"/>
</dbReference>
<organism evidence="6 7">
    <name type="scientific">Uliginosibacterium flavum</name>
    <dbReference type="NCBI Taxonomy" id="1396831"/>
    <lineage>
        <taxon>Bacteria</taxon>
        <taxon>Pseudomonadati</taxon>
        <taxon>Pseudomonadota</taxon>
        <taxon>Betaproteobacteria</taxon>
        <taxon>Rhodocyclales</taxon>
        <taxon>Zoogloeaceae</taxon>
        <taxon>Uliginosibacterium</taxon>
    </lineage>
</organism>
<dbReference type="EMBL" id="JBEWZI010000012">
    <property type="protein sequence ID" value="MET7014920.1"/>
    <property type="molecule type" value="Genomic_DNA"/>
</dbReference>
<comment type="caution">
    <text evidence="6">The sequence shown here is derived from an EMBL/GenBank/DDBJ whole genome shotgun (WGS) entry which is preliminary data.</text>
</comment>
<feature type="DNA-binding region" description="H-T-H motif" evidence="4">
    <location>
        <begin position="29"/>
        <end position="48"/>
    </location>
</feature>
<evidence type="ECO:0000259" key="5">
    <source>
        <dbReference type="PROSITE" id="PS50977"/>
    </source>
</evidence>
<proteinExistence type="predicted"/>
<feature type="domain" description="HTH tetR-type" evidence="5">
    <location>
        <begin position="6"/>
        <end position="66"/>
    </location>
</feature>
<dbReference type="SUPFAM" id="SSF46689">
    <property type="entry name" value="Homeodomain-like"/>
    <property type="match status" value="1"/>
</dbReference>
<evidence type="ECO:0000256" key="2">
    <source>
        <dbReference type="ARBA" id="ARBA00023125"/>
    </source>
</evidence>
<dbReference type="InterPro" id="IPR009057">
    <property type="entry name" value="Homeodomain-like_sf"/>
</dbReference>
<dbReference type="PRINTS" id="PR00455">
    <property type="entry name" value="HTHTETR"/>
</dbReference>
<keyword evidence="3" id="KW-0804">Transcription</keyword>
<evidence type="ECO:0000256" key="3">
    <source>
        <dbReference type="ARBA" id="ARBA00023163"/>
    </source>
</evidence>